<dbReference type="Pfam" id="PF22975">
    <property type="entry name" value="EPS8_2nd"/>
    <property type="match status" value="1"/>
</dbReference>
<dbReference type="Proteomes" id="UP000281553">
    <property type="component" value="Unassembled WGS sequence"/>
</dbReference>
<keyword evidence="3" id="KW-1185">Reference proteome</keyword>
<dbReference type="EMBL" id="UYRU01072033">
    <property type="protein sequence ID" value="VDN21742.1"/>
    <property type="molecule type" value="Genomic_DNA"/>
</dbReference>
<organism evidence="2 3">
    <name type="scientific">Dibothriocephalus latus</name>
    <name type="common">Fish tapeworm</name>
    <name type="synonym">Diphyllobothrium latum</name>
    <dbReference type="NCBI Taxonomy" id="60516"/>
    <lineage>
        <taxon>Eukaryota</taxon>
        <taxon>Metazoa</taxon>
        <taxon>Spiralia</taxon>
        <taxon>Lophotrochozoa</taxon>
        <taxon>Platyhelminthes</taxon>
        <taxon>Cestoda</taxon>
        <taxon>Eucestoda</taxon>
        <taxon>Diphyllobothriidea</taxon>
        <taxon>Diphyllobothriidae</taxon>
        <taxon>Dibothriocephalus</taxon>
    </lineage>
</organism>
<dbReference type="OrthoDB" id="4680325at2759"/>
<evidence type="ECO:0000259" key="1">
    <source>
        <dbReference type="Pfam" id="PF22975"/>
    </source>
</evidence>
<sequence length="39" mass="4539">MVDLFEKIKFSIILLARLQGFVSEPNPPLLTHRLFTILQ</sequence>
<feature type="domain" description="EPS8 spectrin-like" evidence="1">
    <location>
        <begin position="2"/>
        <end position="39"/>
    </location>
</feature>
<dbReference type="AlphaFoldDB" id="A0A3P7PP84"/>
<proteinExistence type="predicted"/>
<accession>A0A3P7PP84</accession>
<gene>
    <name evidence="2" type="ORF">DILT_LOCUS13898</name>
</gene>
<evidence type="ECO:0000313" key="2">
    <source>
        <dbReference type="EMBL" id="VDN21742.1"/>
    </source>
</evidence>
<reference evidence="2 3" key="1">
    <citation type="submission" date="2018-11" db="EMBL/GenBank/DDBJ databases">
        <authorList>
            <consortium name="Pathogen Informatics"/>
        </authorList>
    </citation>
    <scope>NUCLEOTIDE SEQUENCE [LARGE SCALE GENOMIC DNA]</scope>
</reference>
<protein>
    <recommendedName>
        <fullName evidence="1">EPS8 spectrin-like domain-containing protein</fullName>
    </recommendedName>
</protein>
<name>A0A3P7PP84_DIBLA</name>
<evidence type="ECO:0000313" key="3">
    <source>
        <dbReference type="Proteomes" id="UP000281553"/>
    </source>
</evidence>
<dbReference type="InterPro" id="IPR055093">
    <property type="entry name" value="EPS8_2nd"/>
</dbReference>